<dbReference type="PANTHER" id="PTHR43313:SF1">
    <property type="entry name" value="3BETA-HYDROXYSTEROID DEHYDROGENASE DHS-16"/>
    <property type="match status" value="1"/>
</dbReference>
<dbReference type="RefSeq" id="XP_012766662.1">
    <property type="nucleotide sequence ID" value="XM_012911208.1"/>
</dbReference>
<proteinExistence type="inferred from homology"/>
<dbReference type="AlphaFoldDB" id="A0A061D0Y7"/>
<dbReference type="OrthoDB" id="1274115at2759"/>
<dbReference type="VEuPathDB" id="PiroplasmaDB:BBBOND_0107740"/>
<dbReference type="InterPro" id="IPR057326">
    <property type="entry name" value="KR_dom"/>
</dbReference>
<dbReference type="Gene3D" id="3.40.50.720">
    <property type="entry name" value="NAD(P)-binding Rossmann-like Domain"/>
    <property type="match status" value="1"/>
</dbReference>
<dbReference type="GO" id="GO:0008202">
    <property type="term" value="P:steroid metabolic process"/>
    <property type="evidence" value="ECO:0007669"/>
    <property type="project" value="TreeGrafter"/>
</dbReference>
<sequence>MHKGSVIITGCDSGLGLALCSLLPRHGYYVLATCLTEEGAEVATAAINGDLDAAHCQLKVQNGCIECKEGTCFLLDVTSASAVESFCDDVTRRVTATRIPPLYAIVNNAGIWRFGLLQDAFKSPENRLAEVDRWKEVLDTNLLGALRVTLAFANQLHQSTDGCDPRVVFISSVLDRHALPGQGAYVASKFAISGFHETLCHELAGTNIRPVIIRPGALKNTRLFNRDLDRQNAAQTQRLEHDADLLKASYRVLLHFAGDCNQVALTVLDALQTKEPDSEISNVTGALPFMVAEYLPRRLFVQIVRVVLRNLGWLYHRAASIFRRRLRD</sequence>
<dbReference type="Proteomes" id="UP000033188">
    <property type="component" value="Chromosome 1"/>
</dbReference>
<protein>
    <submittedName>
        <fullName evidence="3">SHORT-CHAIN DEHYDROGENASES/REDUCTASE FAMILY MEMBER protein, putative</fullName>
    </submittedName>
</protein>
<dbReference type="KEGG" id="bbig:BBBOND_0107740"/>
<evidence type="ECO:0000259" key="2">
    <source>
        <dbReference type="SMART" id="SM00822"/>
    </source>
</evidence>
<keyword evidence="4" id="KW-1185">Reference proteome</keyword>
<accession>A0A061D0Y7</accession>
<dbReference type="InterPro" id="IPR036291">
    <property type="entry name" value="NAD(P)-bd_dom_sf"/>
</dbReference>
<evidence type="ECO:0000313" key="3">
    <source>
        <dbReference type="EMBL" id="CDR94476.1"/>
    </source>
</evidence>
<gene>
    <name evidence="3" type="ORF">BBBOND_0107740</name>
</gene>
<evidence type="ECO:0000256" key="1">
    <source>
        <dbReference type="RuleBase" id="RU000363"/>
    </source>
</evidence>
<comment type="similarity">
    <text evidence="1">Belongs to the short-chain dehydrogenases/reductases (SDR) family.</text>
</comment>
<reference evidence="4" key="1">
    <citation type="journal article" date="2014" name="Nucleic Acids Res.">
        <title>The evolutionary dynamics of variant antigen genes in Babesia reveal a history of genomic innovation underlying host-parasite interaction.</title>
        <authorList>
            <person name="Jackson A.P."/>
            <person name="Otto T.D."/>
            <person name="Darby A."/>
            <person name="Ramaprasad A."/>
            <person name="Xia D."/>
            <person name="Echaide I.E."/>
            <person name="Farber M."/>
            <person name="Gahlot S."/>
            <person name="Gamble J."/>
            <person name="Gupta D."/>
            <person name="Gupta Y."/>
            <person name="Jackson L."/>
            <person name="Malandrin L."/>
            <person name="Malas T.B."/>
            <person name="Moussa E."/>
            <person name="Nair M."/>
            <person name="Reid A.J."/>
            <person name="Sanders M."/>
            <person name="Sharma J."/>
            <person name="Tracey A."/>
            <person name="Quail M.A."/>
            <person name="Weir W."/>
            <person name="Wastling J.M."/>
            <person name="Hall N."/>
            <person name="Willadsen P."/>
            <person name="Lingelbach K."/>
            <person name="Shiels B."/>
            <person name="Tait A."/>
            <person name="Berriman M."/>
            <person name="Allred D.R."/>
            <person name="Pain A."/>
        </authorList>
    </citation>
    <scope>NUCLEOTIDE SEQUENCE [LARGE SCALE GENOMIC DNA]</scope>
    <source>
        <strain evidence="4">Bond</strain>
    </source>
</reference>
<dbReference type="InterPro" id="IPR002347">
    <property type="entry name" value="SDR_fam"/>
</dbReference>
<dbReference type="SUPFAM" id="SSF51735">
    <property type="entry name" value="NAD(P)-binding Rossmann-fold domains"/>
    <property type="match status" value="1"/>
</dbReference>
<dbReference type="OMA" id="HETLCHE"/>
<dbReference type="PRINTS" id="PR00081">
    <property type="entry name" value="GDHRDH"/>
</dbReference>
<dbReference type="InterPro" id="IPR020904">
    <property type="entry name" value="Sc_DH/Rdtase_CS"/>
</dbReference>
<dbReference type="GO" id="GO:0016491">
    <property type="term" value="F:oxidoreductase activity"/>
    <property type="evidence" value="ECO:0007669"/>
    <property type="project" value="TreeGrafter"/>
</dbReference>
<evidence type="ECO:0000313" key="4">
    <source>
        <dbReference type="Proteomes" id="UP000033188"/>
    </source>
</evidence>
<dbReference type="PRINTS" id="PR00080">
    <property type="entry name" value="SDRFAMILY"/>
</dbReference>
<name>A0A061D0Y7_BABBI</name>
<dbReference type="Pfam" id="PF00106">
    <property type="entry name" value="adh_short"/>
    <property type="match status" value="1"/>
</dbReference>
<organism evidence="3 4">
    <name type="scientific">Babesia bigemina</name>
    <dbReference type="NCBI Taxonomy" id="5866"/>
    <lineage>
        <taxon>Eukaryota</taxon>
        <taxon>Sar</taxon>
        <taxon>Alveolata</taxon>
        <taxon>Apicomplexa</taxon>
        <taxon>Aconoidasida</taxon>
        <taxon>Piroplasmida</taxon>
        <taxon>Babesiidae</taxon>
        <taxon>Babesia</taxon>
    </lineage>
</organism>
<dbReference type="STRING" id="5866.A0A061D0Y7"/>
<dbReference type="GeneID" id="24563017"/>
<dbReference type="PANTHER" id="PTHR43313">
    <property type="entry name" value="SHORT-CHAIN DEHYDROGENASE/REDUCTASE FAMILY 9C"/>
    <property type="match status" value="1"/>
</dbReference>
<dbReference type="SMART" id="SM00822">
    <property type="entry name" value="PKS_KR"/>
    <property type="match status" value="1"/>
</dbReference>
<dbReference type="PROSITE" id="PS00061">
    <property type="entry name" value="ADH_SHORT"/>
    <property type="match status" value="1"/>
</dbReference>
<feature type="domain" description="Ketoreductase" evidence="2">
    <location>
        <begin position="4"/>
        <end position="221"/>
    </location>
</feature>
<dbReference type="EMBL" id="LK391707">
    <property type="protein sequence ID" value="CDR94476.1"/>
    <property type="molecule type" value="Genomic_DNA"/>
</dbReference>